<comment type="caution">
    <text evidence="2">The sequence shown here is derived from an EMBL/GenBank/DDBJ whole genome shotgun (WGS) entry which is preliminary data.</text>
</comment>
<dbReference type="AlphaFoldDB" id="A0A0J1B5W0"/>
<accession>A0A0J1B5W0</accession>
<evidence type="ECO:0000313" key="3">
    <source>
        <dbReference type="Proteomes" id="UP000036367"/>
    </source>
</evidence>
<feature type="region of interest" description="Disordered" evidence="1">
    <location>
        <begin position="17"/>
        <end position="39"/>
    </location>
</feature>
<evidence type="ECO:0000256" key="1">
    <source>
        <dbReference type="SAM" id="MobiDB-lite"/>
    </source>
</evidence>
<dbReference type="PATRIC" id="fig|595434.4.peg.5853"/>
<organism evidence="2 3">
    <name type="scientific">Rhodopirellula islandica</name>
    <dbReference type="NCBI Taxonomy" id="595434"/>
    <lineage>
        <taxon>Bacteria</taxon>
        <taxon>Pseudomonadati</taxon>
        <taxon>Planctomycetota</taxon>
        <taxon>Planctomycetia</taxon>
        <taxon>Pirellulales</taxon>
        <taxon>Pirellulaceae</taxon>
        <taxon>Rhodopirellula</taxon>
    </lineage>
</organism>
<protein>
    <submittedName>
        <fullName evidence="2">Uncharacterized protein</fullName>
    </submittedName>
</protein>
<dbReference type="EMBL" id="LECT01000048">
    <property type="protein sequence ID" value="KLU01978.1"/>
    <property type="molecule type" value="Genomic_DNA"/>
</dbReference>
<keyword evidence="3" id="KW-1185">Reference proteome</keyword>
<reference evidence="2" key="1">
    <citation type="submission" date="2015-05" db="EMBL/GenBank/DDBJ databases">
        <title>Permanent draft genome of Rhodopirellula islandicus K833.</title>
        <authorList>
            <person name="Kizina J."/>
            <person name="Richter M."/>
            <person name="Glockner F.O."/>
            <person name="Harder J."/>
        </authorList>
    </citation>
    <scope>NUCLEOTIDE SEQUENCE [LARGE SCALE GENOMIC DNA]</scope>
    <source>
        <strain evidence="2">K833</strain>
    </source>
</reference>
<proteinExistence type="predicted"/>
<dbReference type="Proteomes" id="UP000036367">
    <property type="component" value="Unassembled WGS sequence"/>
</dbReference>
<sequence>MKEVGCNYRARTRLRSSKEPLPLSDTALGRTHYSERFLE</sequence>
<gene>
    <name evidence="2" type="ORF">RISK_006162</name>
</gene>
<name>A0A0J1B5W0_RHOIS</name>
<evidence type="ECO:0000313" key="2">
    <source>
        <dbReference type="EMBL" id="KLU01978.1"/>
    </source>
</evidence>